<dbReference type="EMBL" id="PTJO01000003">
    <property type="protein sequence ID" value="RNE49476.1"/>
    <property type="molecule type" value="Genomic_DNA"/>
</dbReference>
<dbReference type="InterPro" id="IPR003439">
    <property type="entry name" value="ABC_transporter-like_ATP-bd"/>
</dbReference>
<dbReference type="RefSeq" id="WP_123047522.1">
    <property type="nucleotide sequence ID" value="NZ_PTJO01000003.1"/>
</dbReference>
<evidence type="ECO:0000313" key="5">
    <source>
        <dbReference type="EMBL" id="RNE49476.1"/>
    </source>
</evidence>
<comment type="caution">
    <text evidence="5">The sequence shown here is derived from an EMBL/GenBank/DDBJ whole genome shotgun (WGS) entry which is preliminary data.</text>
</comment>
<dbReference type="PROSITE" id="PS50893">
    <property type="entry name" value="ABC_TRANSPORTER_2"/>
    <property type="match status" value="2"/>
</dbReference>
<dbReference type="Pfam" id="PF00005">
    <property type="entry name" value="ABC_tran"/>
    <property type="match status" value="2"/>
</dbReference>
<dbReference type="OrthoDB" id="3239744at2"/>
<keyword evidence="6" id="KW-1185">Reference proteome</keyword>
<evidence type="ECO:0000256" key="3">
    <source>
        <dbReference type="ARBA" id="ARBA00022840"/>
    </source>
</evidence>
<evidence type="ECO:0000256" key="1">
    <source>
        <dbReference type="ARBA" id="ARBA00022737"/>
    </source>
</evidence>
<dbReference type="SMART" id="SM00382">
    <property type="entry name" value="AAA"/>
    <property type="match status" value="2"/>
</dbReference>
<dbReference type="PROSITE" id="PS00211">
    <property type="entry name" value="ABC_TRANSPORTER_1"/>
    <property type="match status" value="2"/>
</dbReference>
<dbReference type="Proteomes" id="UP000266975">
    <property type="component" value="Unassembled WGS sequence"/>
</dbReference>
<dbReference type="InterPro" id="IPR027417">
    <property type="entry name" value="P-loop_NTPase"/>
</dbReference>
<evidence type="ECO:0000313" key="6">
    <source>
        <dbReference type="Proteomes" id="UP000266975"/>
    </source>
</evidence>
<feature type="domain" description="ABC transporter" evidence="4">
    <location>
        <begin position="7"/>
        <end position="260"/>
    </location>
</feature>
<dbReference type="AlphaFoldDB" id="A0A3M8K8M0"/>
<name>A0A3M8K8M0_9CORY</name>
<dbReference type="FunFam" id="3.40.50.300:FF:000011">
    <property type="entry name" value="Putative ABC transporter ATP-binding component"/>
    <property type="match status" value="1"/>
</dbReference>
<dbReference type="PANTHER" id="PTHR19211:SF14">
    <property type="entry name" value="ATP-BINDING CASSETTE SUB-FAMILY F MEMBER 1"/>
    <property type="match status" value="1"/>
</dbReference>
<evidence type="ECO:0000256" key="2">
    <source>
        <dbReference type="ARBA" id="ARBA00022741"/>
    </source>
</evidence>
<dbReference type="CDD" id="cd03221">
    <property type="entry name" value="ABCF_EF-3"/>
    <property type="match status" value="1"/>
</dbReference>
<dbReference type="Gene3D" id="3.40.50.300">
    <property type="entry name" value="P-loop containing nucleotide triphosphate hydrolases"/>
    <property type="match status" value="2"/>
</dbReference>
<keyword evidence="1" id="KW-0677">Repeat</keyword>
<keyword evidence="3 5" id="KW-0067">ATP-binding</keyword>
<feature type="domain" description="ABC transporter" evidence="4">
    <location>
        <begin position="347"/>
        <end position="555"/>
    </location>
</feature>
<accession>A0A3M8K8M0</accession>
<keyword evidence="2" id="KW-0547">Nucleotide-binding</keyword>
<evidence type="ECO:0000259" key="4">
    <source>
        <dbReference type="PROSITE" id="PS50893"/>
    </source>
</evidence>
<dbReference type="GO" id="GO:0005524">
    <property type="term" value="F:ATP binding"/>
    <property type="evidence" value="ECO:0007669"/>
    <property type="project" value="UniProtKB-KW"/>
</dbReference>
<dbReference type="GO" id="GO:0016887">
    <property type="term" value="F:ATP hydrolysis activity"/>
    <property type="evidence" value="ECO:0007669"/>
    <property type="project" value="InterPro"/>
</dbReference>
<dbReference type="InterPro" id="IPR003593">
    <property type="entry name" value="AAA+_ATPase"/>
</dbReference>
<gene>
    <name evidence="5" type="ORF">C5L39_03730</name>
</gene>
<dbReference type="PANTHER" id="PTHR19211">
    <property type="entry name" value="ATP-BINDING TRANSPORT PROTEIN-RELATED"/>
    <property type="match status" value="1"/>
</dbReference>
<proteinExistence type="predicted"/>
<dbReference type="SUPFAM" id="SSF52540">
    <property type="entry name" value="P-loop containing nucleoside triphosphate hydrolases"/>
    <property type="match status" value="2"/>
</dbReference>
<sequence>MASSHHLKIDGVSFTYPGTSRRVLTDMTFAVPAGHVTGLIGENGSGKSTLLGLISENLEPDVGFITRPPSTGFIAQETDLAFSSPASDLIDAAVAELRQVEARIGEISIQMAEEPESPQLAEDFDAALAAAEQSGVWELDSRIATVLAGLGLAEVPLTTIISELSGGQRRRFALAALLLRPVDALVLDEPTNHLDDEGVDFLIEELKNFRGPTLVASHDRFFLDKVADSLVDLDPGLGAEGGTGEQTRQGTQFTGSFSDYLDAREGIRRRWEELYAAQEHERIRLEKAAGQDEDDVFNHDLNKTETRAAAKFYADRAAKTLGNRLRSARNRLEALEREELPAPPARLRFHGIPEHTSLTSLGEPAVVAKKLLVNDRLGPLTVTIQPGDHWLVEGPNGAGKSTFLSVIRGSISLDEGLLRIPEELTISRLSQDDEWTNLDIPAEEIFAAHTPKSVPNLVEMGLMDEETAARPLGELSLGQRRRVSLGIILASPPDLLLLDEPTNHLSLALAEELEEALTQFPGTVVMATHDRWIRRRWAIQTNGRGKVLKLSGQESSE</sequence>
<protein>
    <submittedName>
        <fullName evidence="5">ABC transporter ATP-binding protein</fullName>
    </submittedName>
</protein>
<reference evidence="5 6" key="1">
    <citation type="submission" date="2018-02" db="EMBL/GenBank/DDBJ databases">
        <title>Corynebacterium alimpuense sp. nov., a marine obligate actinomycete isolated from sediments of Valparaiso bay, Chile.</title>
        <authorList>
            <person name="Claverias F."/>
            <person name="Gonzales-Siles L."/>
            <person name="Salva-Serra F."/>
            <person name="Inganaes E."/>
            <person name="Molin K."/>
            <person name="Cumsille A."/>
            <person name="Undabarrena A."/>
            <person name="Couve E."/>
            <person name="Moore E.R.B."/>
            <person name="Gomila M."/>
            <person name="Camara B."/>
        </authorList>
    </citation>
    <scope>NUCLEOTIDE SEQUENCE [LARGE SCALE GENOMIC DNA]</scope>
    <source>
        <strain evidence="5 6">CCUG 69366</strain>
    </source>
</reference>
<organism evidence="5 6">
    <name type="scientific">Corynebacterium alimapuense</name>
    <dbReference type="NCBI Taxonomy" id="1576874"/>
    <lineage>
        <taxon>Bacteria</taxon>
        <taxon>Bacillati</taxon>
        <taxon>Actinomycetota</taxon>
        <taxon>Actinomycetes</taxon>
        <taxon>Mycobacteriales</taxon>
        <taxon>Corynebacteriaceae</taxon>
        <taxon>Corynebacterium</taxon>
    </lineage>
</organism>
<dbReference type="InterPro" id="IPR050611">
    <property type="entry name" value="ABCF"/>
</dbReference>
<dbReference type="InterPro" id="IPR017871">
    <property type="entry name" value="ABC_transporter-like_CS"/>
</dbReference>